<feature type="region of interest" description="Disordered" evidence="1">
    <location>
        <begin position="85"/>
        <end position="109"/>
    </location>
</feature>
<proteinExistence type="predicted"/>
<organism evidence="2 3">
    <name type="scientific">Peronospora matthiolae</name>
    <dbReference type="NCBI Taxonomy" id="2874970"/>
    <lineage>
        <taxon>Eukaryota</taxon>
        <taxon>Sar</taxon>
        <taxon>Stramenopiles</taxon>
        <taxon>Oomycota</taxon>
        <taxon>Peronosporomycetes</taxon>
        <taxon>Peronosporales</taxon>
        <taxon>Peronosporaceae</taxon>
        <taxon>Peronospora</taxon>
    </lineage>
</organism>
<feature type="region of interest" description="Disordered" evidence="1">
    <location>
        <begin position="1"/>
        <end position="62"/>
    </location>
</feature>
<dbReference type="EMBL" id="CAKLBY020000305">
    <property type="protein sequence ID" value="CAK7944012.1"/>
    <property type="molecule type" value="Genomic_DNA"/>
</dbReference>
<comment type="caution">
    <text evidence="2">The sequence shown here is derived from an EMBL/GenBank/DDBJ whole genome shotgun (WGS) entry which is preliminary data.</text>
</comment>
<protein>
    <submittedName>
        <fullName evidence="2">Uncharacterized protein</fullName>
    </submittedName>
</protein>
<name>A0AAV1VEQ8_9STRA</name>
<gene>
    <name evidence="2" type="ORF">PM001_LOCUS29162</name>
</gene>
<accession>A0AAV1VEQ8</accession>
<dbReference type="Proteomes" id="UP001162060">
    <property type="component" value="Unassembled WGS sequence"/>
</dbReference>
<sequence length="131" mass="14389">MSSSANNSPLRQHAQARFAADTGPTTLNVVTDPFVLREETPSAPGTPEAQDSASCVPDSGSERMDRLEGFLAGMAQQQAQFMKNQLKMQDQMSRNAQAAPTTSYEQPFNGSNAFIDFIRARDRRMRMGSLD</sequence>
<dbReference type="AlphaFoldDB" id="A0AAV1VEQ8"/>
<evidence type="ECO:0000313" key="3">
    <source>
        <dbReference type="Proteomes" id="UP001162060"/>
    </source>
</evidence>
<feature type="compositionally biased region" description="Polar residues" evidence="1">
    <location>
        <begin position="1"/>
        <end position="10"/>
    </location>
</feature>
<evidence type="ECO:0000256" key="1">
    <source>
        <dbReference type="SAM" id="MobiDB-lite"/>
    </source>
</evidence>
<evidence type="ECO:0000313" key="2">
    <source>
        <dbReference type="EMBL" id="CAK7944012.1"/>
    </source>
</evidence>
<reference evidence="2" key="1">
    <citation type="submission" date="2024-01" db="EMBL/GenBank/DDBJ databases">
        <authorList>
            <person name="Webb A."/>
        </authorList>
    </citation>
    <scope>NUCLEOTIDE SEQUENCE</scope>
    <source>
        <strain evidence="2">Pm1</strain>
    </source>
</reference>